<evidence type="ECO:0000313" key="2">
    <source>
        <dbReference type="Proteomes" id="UP001064048"/>
    </source>
</evidence>
<dbReference type="EMBL" id="CM046120">
    <property type="protein sequence ID" value="KAI8437760.1"/>
    <property type="molecule type" value="Genomic_DNA"/>
</dbReference>
<protein>
    <submittedName>
        <fullName evidence="1">Uncharacterized protein</fullName>
    </submittedName>
</protein>
<dbReference type="Proteomes" id="UP001064048">
    <property type="component" value="Chromosome 20"/>
</dbReference>
<comment type="caution">
    <text evidence="1">The sequence shown here is derived from an EMBL/GenBank/DDBJ whole genome shotgun (WGS) entry which is preliminary data.</text>
</comment>
<reference evidence="1 2" key="1">
    <citation type="journal article" date="2022" name="Genome Biol. Evol.">
        <title>The Spruce Budworm Genome: Reconstructing the Evolutionary History of Antifreeze Proteins.</title>
        <authorList>
            <person name="Beliveau C."/>
            <person name="Gagne P."/>
            <person name="Picq S."/>
            <person name="Vernygora O."/>
            <person name="Keeling C.I."/>
            <person name="Pinkney K."/>
            <person name="Doucet D."/>
            <person name="Wen F."/>
            <person name="Johnston J.S."/>
            <person name="Maaroufi H."/>
            <person name="Boyle B."/>
            <person name="Laroche J."/>
            <person name="Dewar K."/>
            <person name="Juretic N."/>
            <person name="Blackburn G."/>
            <person name="Nisole A."/>
            <person name="Brunet B."/>
            <person name="Brandao M."/>
            <person name="Lumley L."/>
            <person name="Duan J."/>
            <person name="Quan G."/>
            <person name="Lucarotti C.J."/>
            <person name="Roe A.D."/>
            <person name="Sperling F.A.H."/>
            <person name="Levesque R.C."/>
            <person name="Cusson M."/>
        </authorList>
    </citation>
    <scope>NUCLEOTIDE SEQUENCE [LARGE SCALE GENOMIC DNA]</scope>
    <source>
        <strain evidence="1">Glfc:IPQL:Cfum</strain>
    </source>
</reference>
<accession>A0ACC0KN91</accession>
<evidence type="ECO:0000313" key="1">
    <source>
        <dbReference type="EMBL" id="KAI8437760.1"/>
    </source>
</evidence>
<gene>
    <name evidence="1" type="ORF">MSG28_011994</name>
</gene>
<name>A0ACC0KN91_CHOFU</name>
<keyword evidence="2" id="KW-1185">Reference proteome</keyword>
<proteinExistence type="predicted"/>
<organism evidence="1 2">
    <name type="scientific">Choristoneura fumiferana</name>
    <name type="common">Spruce budworm moth</name>
    <name type="synonym">Archips fumiferana</name>
    <dbReference type="NCBI Taxonomy" id="7141"/>
    <lineage>
        <taxon>Eukaryota</taxon>
        <taxon>Metazoa</taxon>
        <taxon>Ecdysozoa</taxon>
        <taxon>Arthropoda</taxon>
        <taxon>Hexapoda</taxon>
        <taxon>Insecta</taxon>
        <taxon>Pterygota</taxon>
        <taxon>Neoptera</taxon>
        <taxon>Endopterygota</taxon>
        <taxon>Lepidoptera</taxon>
        <taxon>Glossata</taxon>
        <taxon>Ditrysia</taxon>
        <taxon>Tortricoidea</taxon>
        <taxon>Tortricidae</taxon>
        <taxon>Tortricinae</taxon>
        <taxon>Choristoneura</taxon>
    </lineage>
</organism>
<sequence length="885" mass="98433">MVSSDSQVVTSSAENNGKSVDQATPGIPLVLPFRLQSGQNKIGIHMHRKPENKTITENRTQVLGNPYRVLYRYTTDGGKATGGWKTTTPHMDTHNREREQERNIYLHIFDAHKNTLGTTGEARSGYSINCDHNARAERVKRACRGSGLGGNGLRLSISCEQKETCSADFQSAPVPQRNKFTLEPATFKGKGILLLDIDIQSFIIKGVTIVKAKDIGAGDCTSTKLIEVAMGRPYSTENRWLLRLKSSRMETTGSVAQRGNGLRLSISCEQKETCSADFQSAPVPQRNKFTLEPATFKGKGILLLDIDIQSFIIKGVTIVKAKDIGAGDCTSTKLIEVAMGRPYSTENRWLLRLKSSRMETTGSVAQHIVERRIKRTPLPPEELHVDGLNQVMTCTLQGLTYSSPLLDIFRSSMTRHNTVFSPSHPSAASDPLKVPESIIPLILQNSTFVAVVVDDNFRRPDGLVVTRHEPCWAALRYSEGTRSRKEPSMPACDSRLAGPRQSSVEIANPKFSGPPDPAGLETNPTGPGQVEKHTGLQSLFSSHTHEQKIGPIKPIYVPLLGTGLLSEQEGLGHSSHAGPVRIGNFARTIESLRRFLEPQETIMLSLDYDTLHGTPSVYTKCLGMNANVTQYLHKVSLLMAFLGLDELYKEKERRAIMLGKKKKPFHKPQLLMNENMQTFTFMILAGINMLFMLTLPLAVLKEPCEAFKKCNMLNFYAFTVTVKKYATFIDRIMILMFVALVIVGVKTVLDAIAVTKINLSPWLEQGKYVLPGRKCCDHKVRDPAKERAEARARAKYYDKISEEIYKQYEESNGRFFDPKDALPVLMALRALLQDYMDHMHTHVAAHAEEGEVEGDAARAQPKNILVMLSPNLDTLKLHLTVLSHV</sequence>